<feature type="transmembrane region" description="Helical" evidence="6">
    <location>
        <begin position="323"/>
        <end position="346"/>
    </location>
</feature>
<dbReference type="Proteomes" id="UP000693970">
    <property type="component" value="Unassembled WGS sequence"/>
</dbReference>
<dbReference type="SMART" id="SM00100">
    <property type="entry name" value="cNMP"/>
    <property type="match status" value="1"/>
</dbReference>
<dbReference type="PANTHER" id="PTHR43310">
    <property type="entry name" value="SULFATE TRANSPORTER YBAR-RELATED"/>
    <property type="match status" value="1"/>
</dbReference>
<feature type="transmembrane region" description="Helical" evidence="6">
    <location>
        <begin position="574"/>
        <end position="594"/>
    </location>
</feature>
<feature type="transmembrane region" description="Helical" evidence="6">
    <location>
        <begin position="502"/>
        <end position="522"/>
    </location>
</feature>
<feature type="domain" description="Cyclic nucleotide-binding" evidence="7">
    <location>
        <begin position="891"/>
        <end position="997"/>
    </location>
</feature>
<proteinExistence type="predicted"/>
<evidence type="ECO:0000256" key="4">
    <source>
        <dbReference type="ARBA" id="ARBA00023136"/>
    </source>
</evidence>
<dbReference type="CDD" id="cd00038">
    <property type="entry name" value="CAP_ED"/>
    <property type="match status" value="1"/>
</dbReference>
<evidence type="ECO:0000313" key="9">
    <source>
        <dbReference type="EMBL" id="KAG7354320.1"/>
    </source>
</evidence>
<reference evidence="9" key="2">
    <citation type="submission" date="2021-04" db="EMBL/GenBank/DDBJ databases">
        <authorList>
            <person name="Podell S."/>
        </authorList>
    </citation>
    <scope>NUCLEOTIDE SEQUENCE</scope>
    <source>
        <strain evidence="9">Hildebrandi</strain>
    </source>
</reference>
<dbReference type="AlphaFoldDB" id="A0A9K3L291"/>
<dbReference type="EMBL" id="JAGRRH010000016">
    <property type="protein sequence ID" value="KAG7354320.1"/>
    <property type="molecule type" value="Genomic_DNA"/>
</dbReference>
<feature type="transmembrane region" description="Helical" evidence="6">
    <location>
        <begin position="424"/>
        <end position="446"/>
    </location>
</feature>
<evidence type="ECO:0000256" key="3">
    <source>
        <dbReference type="ARBA" id="ARBA00022989"/>
    </source>
</evidence>
<feature type="domain" description="STAS" evidence="8">
    <location>
        <begin position="702"/>
        <end position="774"/>
    </location>
</feature>
<dbReference type="GO" id="GO:0016020">
    <property type="term" value="C:membrane"/>
    <property type="evidence" value="ECO:0007669"/>
    <property type="project" value="UniProtKB-SubCell"/>
</dbReference>
<feature type="compositionally biased region" description="Polar residues" evidence="5">
    <location>
        <begin position="41"/>
        <end position="52"/>
    </location>
</feature>
<dbReference type="PROSITE" id="PS50042">
    <property type="entry name" value="CNMP_BINDING_3"/>
    <property type="match status" value="1"/>
</dbReference>
<dbReference type="InterPro" id="IPR002645">
    <property type="entry name" value="STAS_dom"/>
</dbReference>
<feature type="region of interest" description="Disordered" evidence="5">
    <location>
        <begin position="41"/>
        <end position="65"/>
    </location>
</feature>
<dbReference type="Pfam" id="PF00916">
    <property type="entry name" value="Sulfate_transp"/>
    <property type="match status" value="1"/>
</dbReference>
<evidence type="ECO:0000259" key="8">
    <source>
        <dbReference type="PROSITE" id="PS50801"/>
    </source>
</evidence>
<dbReference type="Pfam" id="PF01740">
    <property type="entry name" value="STAS"/>
    <property type="match status" value="1"/>
</dbReference>
<comment type="subcellular location">
    <subcellularLocation>
        <location evidence="1">Membrane</location>
        <topology evidence="1">Multi-pass membrane protein</topology>
    </subcellularLocation>
</comment>
<evidence type="ECO:0000259" key="7">
    <source>
        <dbReference type="PROSITE" id="PS50042"/>
    </source>
</evidence>
<dbReference type="InterPro" id="IPR000595">
    <property type="entry name" value="cNMP-bd_dom"/>
</dbReference>
<sequence length="1034" mass="113094">MQQPSEGNKTAWGGKPIKVSLLHQAAAGFICFDSQKNIMATQQHADQSQPSSPHMEPSFPGTSPTTSLKAIRLISRRSFQAGCGDTIGSMVAADNADGRHDNPSSTEFLSSSLTTSRRRVIPTTKDASNTMNRLLVSMVGHTGNSTVDDYSDDENGRSAAPFAPHLFSSNAADAFSQHDDKSIRSPAQSLILSSRTSYSKLFTDGWIVRALGQIPSIALIGIFHLMIGVPFGVSYFPMQWTSSTSESTFLDLDGDLPHGDFPVPGKEAFGIRLFLFSTMTGQIIFTFFSGFPNPIGLQMVENIGFTKELAAVAISHQGYGIDAMATLMVMFGIASILVGVVFYFLGRFRLGKIVYFFPTHVLIGLIGGIGILLCKTGLEVTIADAISISHLIQSWRLWTVILGLEASLRVLEWITSDSKGKPKFALLSPVFFCMITPLFYLTLLIFRVPVSAAEDAGYFFPPMVQTQDSDVRGNFGTPWDVWKVIDFSKVSWVAIVDSFPTMVALILFSLIHVPINIPAFALSTKVDVDMNQELIAHGYSNMLAGFCCGLQNYMAYTQSVLYDKSGGTGRISGLAVAAVTGCLFFVGPSLATYIPRCMAGTLLLHVGIDLFLEGVYDSIKKFDWLEYCGIWLIVVVMSFCGMEAAMVAGGVAAVSTYAVQNVAYLSPIRGVMPATTLRSSHWNRSRASESILENPTEGRSRILVVQLQGHLFFGNMASFTERIHALLKPAKQVSGTDNMPPIIEDGSLSPLVLVLDCSLVLGIDSSAAHAIVKLKEIILKQYNIRPIIFVSGSEEGFPTEYNLRDQLSGPSTNQEASSSPTEASSLLATQTVYSTDCLVCDSLDLALMEAEDAIIARRSPDLVYEDNLLFVAPQKKEVLTLEEEHKACISCLKDISPKQMSENDAAILFSHFQREEYKQNDRVWVQGDESNSVKLVVSGQLIAELENEAGTTELVTAHNIVGELGLVNGDARMSTLRVTSQEAILYSMSREAFEKLMDTHPRVARYIDLICVKFLALRVQHVSNRIFETRCLPI</sequence>
<reference evidence="9" key="1">
    <citation type="journal article" date="2021" name="Sci. Rep.">
        <title>Diploid genomic architecture of Nitzschia inconspicua, an elite biomass production diatom.</title>
        <authorList>
            <person name="Oliver A."/>
            <person name="Podell S."/>
            <person name="Pinowska A."/>
            <person name="Traller J.C."/>
            <person name="Smith S.R."/>
            <person name="McClure R."/>
            <person name="Beliaev A."/>
            <person name="Bohutskyi P."/>
            <person name="Hill E.A."/>
            <person name="Rabines A."/>
            <person name="Zheng H."/>
            <person name="Allen L.Z."/>
            <person name="Kuo A."/>
            <person name="Grigoriev I.V."/>
            <person name="Allen A.E."/>
            <person name="Hazlebeck D."/>
            <person name="Allen E.E."/>
        </authorList>
    </citation>
    <scope>NUCLEOTIDE SEQUENCE</scope>
    <source>
        <strain evidence="9">Hildebrandi</strain>
    </source>
</reference>
<feature type="transmembrane region" description="Helical" evidence="6">
    <location>
        <begin position="534"/>
        <end position="554"/>
    </location>
</feature>
<name>A0A9K3L291_9STRA</name>
<evidence type="ECO:0000313" key="10">
    <source>
        <dbReference type="Proteomes" id="UP000693970"/>
    </source>
</evidence>
<dbReference type="InterPro" id="IPR011547">
    <property type="entry name" value="SLC26A/SulP_dom"/>
</dbReference>
<evidence type="ECO:0000256" key="5">
    <source>
        <dbReference type="SAM" id="MobiDB-lite"/>
    </source>
</evidence>
<keyword evidence="2 6" id="KW-0812">Transmembrane</keyword>
<dbReference type="OrthoDB" id="409725at2759"/>
<feature type="transmembrane region" description="Helical" evidence="6">
    <location>
        <begin position="630"/>
        <end position="659"/>
    </location>
</feature>
<feature type="transmembrane region" description="Helical" evidence="6">
    <location>
        <begin position="217"/>
        <end position="236"/>
    </location>
</feature>
<keyword evidence="10" id="KW-1185">Reference proteome</keyword>
<feature type="transmembrane region" description="Helical" evidence="6">
    <location>
        <begin position="353"/>
        <end position="373"/>
    </location>
</feature>
<dbReference type="Pfam" id="PF00027">
    <property type="entry name" value="cNMP_binding"/>
    <property type="match status" value="1"/>
</dbReference>
<keyword evidence="4 6" id="KW-0472">Membrane</keyword>
<feature type="transmembrane region" description="Helical" evidence="6">
    <location>
        <begin position="273"/>
        <end position="291"/>
    </location>
</feature>
<evidence type="ECO:0000256" key="2">
    <source>
        <dbReference type="ARBA" id="ARBA00022692"/>
    </source>
</evidence>
<dbReference type="PROSITE" id="PS50801">
    <property type="entry name" value="STAS"/>
    <property type="match status" value="1"/>
</dbReference>
<evidence type="ECO:0000256" key="1">
    <source>
        <dbReference type="ARBA" id="ARBA00004141"/>
    </source>
</evidence>
<gene>
    <name evidence="9" type="ORF">IV203_003676</name>
</gene>
<feature type="transmembrane region" description="Helical" evidence="6">
    <location>
        <begin position="385"/>
        <end position="404"/>
    </location>
</feature>
<dbReference type="InterPro" id="IPR052706">
    <property type="entry name" value="Membrane-Transporter-like"/>
</dbReference>
<dbReference type="CDD" id="cd07042">
    <property type="entry name" value="STAS_SulP_like_sulfate_transporter"/>
    <property type="match status" value="1"/>
</dbReference>
<comment type="caution">
    <text evidence="9">The sequence shown here is derived from an EMBL/GenBank/DDBJ whole genome shotgun (WGS) entry which is preliminary data.</text>
</comment>
<protein>
    <submittedName>
        <fullName evidence="9">Sulfate permease family protein</fullName>
    </submittedName>
</protein>
<dbReference type="PANTHER" id="PTHR43310:SF4">
    <property type="entry name" value="AFR304WP"/>
    <property type="match status" value="1"/>
</dbReference>
<accession>A0A9K3L291</accession>
<evidence type="ECO:0000256" key="6">
    <source>
        <dbReference type="SAM" id="Phobius"/>
    </source>
</evidence>
<organism evidence="9 10">
    <name type="scientific">Nitzschia inconspicua</name>
    <dbReference type="NCBI Taxonomy" id="303405"/>
    <lineage>
        <taxon>Eukaryota</taxon>
        <taxon>Sar</taxon>
        <taxon>Stramenopiles</taxon>
        <taxon>Ochrophyta</taxon>
        <taxon>Bacillariophyta</taxon>
        <taxon>Bacillariophyceae</taxon>
        <taxon>Bacillariophycidae</taxon>
        <taxon>Bacillariales</taxon>
        <taxon>Bacillariaceae</taxon>
        <taxon>Nitzschia</taxon>
    </lineage>
</organism>
<keyword evidence="3 6" id="KW-1133">Transmembrane helix</keyword>